<name>R7VDH4_CAPTE</name>
<proteinExistence type="predicted"/>
<dbReference type="EMBL" id="KB294559">
    <property type="protein sequence ID" value="ELU14361.1"/>
    <property type="molecule type" value="Genomic_DNA"/>
</dbReference>
<sequence>MLWISIVAGDSPLTKTSDDSSTETPPKEERASSKGSSSKLPVTIGAIAGGVVLVIIIVGIIVFVVRHQKTSENQPREPMHPMSIPDNPDYEHIRESQIDVDVHAYEIPNATFNDTFSEVNAINAVQQRY</sequence>
<dbReference type="EMBL" id="AMQN01038726">
    <property type="status" value="NOT_ANNOTATED_CDS"/>
    <property type="molecule type" value="Genomic_DNA"/>
</dbReference>
<evidence type="ECO:0000256" key="1">
    <source>
        <dbReference type="SAM" id="MobiDB-lite"/>
    </source>
</evidence>
<dbReference type="HOGENOM" id="CLU_1950813_0_0_1"/>
<protein>
    <submittedName>
        <fullName evidence="3 4">Uncharacterized protein</fullName>
    </submittedName>
</protein>
<evidence type="ECO:0000313" key="4">
    <source>
        <dbReference type="EnsemblMetazoa" id="CapteP208732"/>
    </source>
</evidence>
<feature type="region of interest" description="Disordered" evidence="1">
    <location>
        <begin position="8"/>
        <end position="40"/>
    </location>
</feature>
<keyword evidence="5" id="KW-1185">Reference proteome</keyword>
<evidence type="ECO:0000313" key="3">
    <source>
        <dbReference type="EMBL" id="ELU14361.1"/>
    </source>
</evidence>
<keyword evidence="2" id="KW-0812">Transmembrane</keyword>
<reference evidence="3 5" key="2">
    <citation type="journal article" date="2013" name="Nature">
        <title>Insights into bilaterian evolution from three spiralian genomes.</title>
        <authorList>
            <person name="Simakov O."/>
            <person name="Marletaz F."/>
            <person name="Cho S.J."/>
            <person name="Edsinger-Gonzales E."/>
            <person name="Havlak P."/>
            <person name="Hellsten U."/>
            <person name="Kuo D.H."/>
            <person name="Larsson T."/>
            <person name="Lv J."/>
            <person name="Arendt D."/>
            <person name="Savage R."/>
            <person name="Osoegawa K."/>
            <person name="de Jong P."/>
            <person name="Grimwood J."/>
            <person name="Chapman J.A."/>
            <person name="Shapiro H."/>
            <person name="Aerts A."/>
            <person name="Otillar R.P."/>
            <person name="Terry A.Y."/>
            <person name="Boore J.L."/>
            <person name="Grigoriev I.V."/>
            <person name="Lindberg D.R."/>
            <person name="Seaver E.C."/>
            <person name="Weisblat D.A."/>
            <person name="Putnam N.H."/>
            <person name="Rokhsar D.S."/>
        </authorList>
    </citation>
    <scope>NUCLEOTIDE SEQUENCE</scope>
    <source>
        <strain evidence="3 5">I ESC-2004</strain>
    </source>
</reference>
<evidence type="ECO:0000313" key="5">
    <source>
        <dbReference type="Proteomes" id="UP000014760"/>
    </source>
</evidence>
<reference evidence="4" key="3">
    <citation type="submission" date="2015-06" db="UniProtKB">
        <authorList>
            <consortium name="EnsemblMetazoa"/>
        </authorList>
    </citation>
    <scope>IDENTIFICATION</scope>
</reference>
<dbReference type="AlphaFoldDB" id="R7VDH4"/>
<accession>R7VDH4</accession>
<evidence type="ECO:0000256" key="2">
    <source>
        <dbReference type="SAM" id="Phobius"/>
    </source>
</evidence>
<dbReference type="Proteomes" id="UP000014760">
    <property type="component" value="Unassembled WGS sequence"/>
</dbReference>
<dbReference type="EnsemblMetazoa" id="CapteT208732">
    <property type="protein sequence ID" value="CapteP208732"/>
    <property type="gene ID" value="CapteG208732"/>
</dbReference>
<organism evidence="3">
    <name type="scientific">Capitella teleta</name>
    <name type="common">Polychaete worm</name>
    <dbReference type="NCBI Taxonomy" id="283909"/>
    <lineage>
        <taxon>Eukaryota</taxon>
        <taxon>Metazoa</taxon>
        <taxon>Spiralia</taxon>
        <taxon>Lophotrochozoa</taxon>
        <taxon>Annelida</taxon>
        <taxon>Polychaeta</taxon>
        <taxon>Sedentaria</taxon>
        <taxon>Scolecida</taxon>
        <taxon>Capitellidae</taxon>
        <taxon>Capitella</taxon>
    </lineage>
</organism>
<reference evidence="5" key="1">
    <citation type="submission" date="2012-12" db="EMBL/GenBank/DDBJ databases">
        <authorList>
            <person name="Hellsten U."/>
            <person name="Grimwood J."/>
            <person name="Chapman J.A."/>
            <person name="Shapiro H."/>
            <person name="Aerts A."/>
            <person name="Otillar R.P."/>
            <person name="Terry A.Y."/>
            <person name="Boore J.L."/>
            <person name="Simakov O."/>
            <person name="Marletaz F."/>
            <person name="Cho S.-J."/>
            <person name="Edsinger-Gonzales E."/>
            <person name="Havlak P."/>
            <person name="Kuo D.-H."/>
            <person name="Larsson T."/>
            <person name="Lv J."/>
            <person name="Arendt D."/>
            <person name="Savage R."/>
            <person name="Osoegawa K."/>
            <person name="de Jong P."/>
            <person name="Lindberg D.R."/>
            <person name="Seaver E.C."/>
            <person name="Weisblat D.A."/>
            <person name="Putnam N.H."/>
            <person name="Grigoriev I.V."/>
            <person name="Rokhsar D.S."/>
        </authorList>
    </citation>
    <scope>NUCLEOTIDE SEQUENCE</scope>
    <source>
        <strain evidence="5">I ESC-2004</strain>
    </source>
</reference>
<keyword evidence="2" id="KW-1133">Transmembrane helix</keyword>
<feature type="transmembrane region" description="Helical" evidence="2">
    <location>
        <begin position="42"/>
        <end position="65"/>
    </location>
</feature>
<gene>
    <name evidence="3" type="ORF">CAPTEDRAFT_208732</name>
</gene>
<dbReference type="Gene3D" id="1.20.5.510">
    <property type="entry name" value="Single helix bin"/>
    <property type="match status" value="1"/>
</dbReference>
<keyword evidence="2" id="KW-0472">Membrane</keyword>